<evidence type="ECO:0000313" key="1">
    <source>
        <dbReference type="EMBL" id="KKL91334.1"/>
    </source>
</evidence>
<reference evidence="1" key="1">
    <citation type="journal article" date="2015" name="Nature">
        <title>Complex archaea that bridge the gap between prokaryotes and eukaryotes.</title>
        <authorList>
            <person name="Spang A."/>
            <person name="Saw J.H."/>
            <person name="Jorgensen S.L."/>
            <person name="Zaremba-Niedzwiedzka K."/>
            <person name="Martijn J."/>
            <person name="Lind A.E."/>
            <person name="van Eijk R."/>
            <person name="Schleper C."/>
            <person name="Guy L."/>
            <person name="Ettema T.J."/>
        </authorList>
    </citation>
    <scope>NUCLEOTIDE SEQUENCE</scope>
</reference>
<proteinExistence type="predicted"/>
<organism evidence="1">
    <name type="scientific">marine sediment metagenome</name>
    <dbReference type="NCBI Taxonomy" id="412755"/>
    <lineage>
        <taxon>unclassified sequences</taxon>
        <taxon>metagenomes</taxon>
        <taxon>ecological metagenomes</taxon>
    </lineage>
</organism>
<dbReference type="EMBL" id="LAZR01019761">
    <property type="protein sequence ID" value="KKL91334.1"/>
    <property type="molecule type" value="Genomic_DNA"/>
</dbReference>
<accession>A0A0F9FY54</accession>
<name>A0A0F9FY54_9ZZZZ</name>
<dbReference type="AlphaFoldDB" id="A0A0F9FY54"/>
<gene>
    <name evidence="1" type="ORF">LCGC14_1895690</name>
</gene>
<comment type="caution">
    <text evidence="1">The sequence shown here is derived from an EMBL/GenBank/DDBJ whole genome shotgun (WGS) entry which is preliminary data.</text>
</comment>
<protein>
    <submittedName>
        <fullName evidence="1">Uncharacterized protein</fullName>
    </submittedName>
</protein>
<sequence>MKLSKLVLLLERNLESQPKLKDLETTGLEVIRQGGTEYVGVKCRVTKEAEAKIKEAMLSDYGPEG</sequence>